<proteinExistence type="inferred from homology"/>
<name>A0A5A8CH44_CAFRO</name>
<dbReference type="InterPro" id="IPR001623">
    <property type="entry name" value="DnaJ_domain"/>
</dbReference>
<dbReference type="PROSITE" id="PS51074">
    <property type="entry name" value="DPH_MB"/>
    <property type="match status" value="1"/>
</dbReference>
<evidence type="ECO:0000259" key="6">
    <source>
        <dbReference type="PROSITE" id="PS51074"/>
    </source>
</evidence>
<evidence type="ECO:0000313" key="8">
    <source>
        <dbReference type="Proteomes" id="UP000325113"/>
    </source>
</evidence>
<protein>
    <recommendedName>
        <fullName evidence="9">J domain-containing protein</fullName>
    </recommendedName>
</protein>
<gene>
    <name evidence="7" type="ORF">FNF31_06710</name>
</gene>
<dbReference type="Gene3D" id="3.10.660.10">
    <property type="entry name" value="DPH Zinc finger"/>
    <property type="match status" value="1"/>
</dbReference>
<dbReference type="GO" id="GO:0046872">
    <property type="term" value="F:metal ion binding"/>
    <property type="evidence" value="ECO:0007669"/>
    <property type="project" value="UniProtKB-KW"/>
</dbReference>
<feature type="region of interest" description="Disordered" evidence="4">
    <location>
        <begin position="1"/>
        <end position="20"/>
    </location>
</feature>
<evidence type="ECO:0000313" key="7">
    <source>
        <dbReference type="EMBL" id="KAA0151949.1"/>
    </source>
</evidence>
<evidence type="ECO:0000259" key="5">
    <source>
        <dbReference type="PROSITE" id="PS50076"/>
    </source>
</evidence>
<dbReference type="PRINTS" id="PR00625">
    <property type="entry name" value="JDOMAIN"/>
</dbReference>
<organism evidence="7 8">
    <name type="scientific">Cafeteria roenbergensis</name>
    <name type="common">Marine flagellate</name>
    <dbReference type="NCBI Taxonomy" id="33653"/>
    <lineage>
        <taxon>Eukaryota</taxon>
        <taxon>Sar</taxon>
        <taxon>Stramenopiles</taxon>
        <taxon>Bigyra</taxon>
        <taxon>Opalozoa</taxon>
        <taxon>Bicosoecida</taxon>
        <taxon>Cafeteriaceae</taxon>
        <taxon>Cafeteria</taxon>
    </lineage>
</organism>
<feature type="domain" description="DPH-type MB" evidence="6">
    <location>
        <begin position="88"/>
        <end position="150"/>
    </location>
</feature>
<dbReference type="PANTHER" id="PTHR44240:SF10">
    <property type="entry name" value="J DOMAIN-CONTAINING PROTEIN"/>
    <property type="match status" value="1"/>
</dbReference>
<dbReference type="InterPro" id="IPR036869">
    <property type="entry name" value="J_dom_sf"/>
</dbReference>
<dbReference type="PANTHER" id="PTHR44240">
    <property type="entry name" value="DNAJ DOMAIN (PROKARYOTIC HEAT SHOCK PROTEIN)-RELATED"/>
    <property type="match status" value="1"/>
</dbReference>
<evidence type="ECO:0000256" key="2">
    <source>
        <dbReference type="ARBA" id="ARBA00022723"/>
    </source>
</evidence>
<evidence type="ECO:0000256" key="1">
    <source>
        <dbReference type="ARBA" id="ARBA00006169"/>
    </source>
</evidence>
<dbReference type="Proteomes" id="UP000325113">
    <property type="component" value="Unassembled WGS sequence"/>
</dbReference>
<evidence type="ECO:0008006" key="9">
    <source>
        <dbReference type="Google" id="ProtNLM"/>
    </source>
</evidence>
<dbReference type="CDD" id="cd06257">
    <property type="entry name" value="DnaJ"/>
    <property type="match status" value="1"/>
</dbReference>
<dbReference type="InterPro" id="IPR052276">
    <property type="entry name" value="Diphthamide-biosynth_chaperone"/>
</dbReference>
<keyword evidence="2" id="KW-0479">Metal-binding</keyword>
<dbReference type="SUPFAM" id="SSF46565">
    <property type="entry name" value="Chaperone J-domain"/>
    <property type="match status" value="1"/>
</dbReference>
<sequence length="151" mass="16320">MAAAADAPSASSGQSLYDRLGVDPKATGEQLRVAYRALALELHPDKAGDQARARFDAVQEAWERLRDEESRRKYDAELLHERSTALRASTQLAAEDCDIDEAEDGSVTLVAPCRCGACFRVPLVDVESAGARGLIVTCTDCSLRAHISDNE</sequence>
<dbReference type="InterPro" id="IPR018253">
    <property type="entry name" value="DnaJ_domain_CS"/>
</dbReference>
<dbReference type="InterPro" id="IPR007872">
    <property type="entry name" value="DPH_MB_dom"/>
</dbReference>
<dbReference type="InterPro" id="IPR036671">
    <property type="entry name" value="DPH_MB_sf"/>
</dbReference>
<dbReference type="Pfam" id="PF05207">
    <property type="entry name" value="Zn_ribbon_CSL"/>
    <property type="match status" value="1"/>
</dbReference>
<comment type="similarity">
    <text evidence="1">Belongs to the DPH4 family.</text>
</comment>
<dbReference type="Gene3D" id="1.10.287.110">
    <property type="entry name" value="DnaJ domain"/>
    <property type="match status" value="1"/>
</dbReference>
<evidence type="ECO:0000256" key="4">
    <source>
        <dbReference type="SAM" id="MobiDB-lite"/>
    </source>
</evidence>
<reference evidence="7 8" key="1">
    <citation type="submission" date="2019-07" db="EMBL/GenBank/DDBJ databases">
        <title>Genomes of Cafeteria roenbergensis.</title>
        <authorList>
            <person name="Fischer M.G."/>
            <person name="Hackl T."/>
            <person name="Roman M."/>
        </authorList>
    </citation>
    <scope>NUCLEOTIDE SEQUENCE [LARGE SCALE GENOMIC DNA]</scope>
    <source>
        <strain evidence="7 8">Cflag</strain>
    </source>
</reference>
<dbReference type="AlphaFoldDB" id="A0A5A8CH44"/>
<dbReference type="EMBL" id="VLTM01000110">
    <property type="protein sequence ID" value="KAA0151949.1"/>
    <property type="molecule type" value="Genomic_DNA"/>
</dbReference>
<keyword evidence="3" id="KW-0408">Iron</keyword>
<dbReference type="SMART" id="SM00271">
    <property type="entry name" value="DnaJ"/>
    <property type="match status" value="1"/>
</dbReference>
<accession>A0A5A8CH44</accession>
<dbReference type="PROSITE" id="PS00636">
    <property type="entry name" value="DNAJ_1"/>
    <property type="match status" value="1"/>
</dbReference>
<dbReference type="Pfam" id="PF00226">
    <property type="entry name" value="DnaJ"/>
    <property type="match status" value="1"/>
</dbReference>
<dbReference type="PROSITE" id="PS50076">
    <property type="entry name" value="DNAJ_2"/>
    <property type="match status" value="1"/>
</dbReference>
<feature type="domain" description="J" evidence="5">
    <location>
        <begin position="15"/>
        <end position="78"/>
    </location>
</feature>
<feature type="compositionally biased region" description="Low complexity" evidence="4">
    <location>
        <begin position="1"/>
        <end position="12"/>
    </location>
</feature>
<comment type="caution">
    <text evidence="7">The sequence shown here is derived from an EMBL/GenBank/DDBJ whole genome shotgun (WGS) entry which is preliminary data.</text>
</comment>
<dbReference type="SUPFAM" id="SSF144217">
    <property type="entry name" value="CSL zinc finger"/>
    <property type="match status" value="1"/>
</dbReference>
<evidence type="ECO:0000256" key="3">
    <source>
        <dbReference type="ARBA" id="ARBA00023004"/>
    </source>
</evidence>